<name>A0A9Y1BM38_9ARCH</name>
<dbReference type="Proteomes" id="UP001201020">
    <property type="component" value="Chromosome"/>
</dbReference>
<evidence type="ECO:0000313" key="1">
    <source>
        <dbReference type="EMBL" id="UJG41523.1"/>
    </source>
</evidence>
<organism evidence="1">
    <name type="scientific">Candidatus Heimdallarchaeum aukensis</name>
    <dbReference type="NCBI Taxonomy" id="2876573"/>
    <lineage>
        <taxon>Archaea</taxon>
        <taxon>Promethearchaeati</taxon>
        <taxon>Candidatus Heimdallarchaeota</taxon>
        <taxon>Candidatus Heimdallarchaeia (ex Rinke et al. 2021) (nom. nud.)</taxon>
        <taxon>Candidatus Heimdallarchaeales</taxon>
        <taxon>Candidatus Heimdallarchaeaceae</taxon>
        <taxon>Candidatus Heimdallarchaeum</taxon>
    </lineage>
</organism>
<proteinExistence type="predicted"/>
<gene>
    <name evidence="1" type="ORF">K9W45_03430</name>
</gene>
<protein>
    <submittedName>
        <fullName evidence="1">Quinate 5-dehydrogenase</fullName>
    </submittedName>
</protein>
<sequence length="305" mass="35098">MKKVISVSLGSKTRDYKREYELGGEKIQVQRIGTDGSLKKYKELLEKYDGKIDAFGIGGFDAYLCRKKKKYKIRDFWKLVKNVKKTPFLDGGGIKSTLESEIFQFVEKKLPEEVDEDRSTLVMSAVDRWGQAESAWKFVNKNKKLITFGDLIWGLKLGIPLHSLKTVNALAIFLTPIVVRLPFSMLYPTGDKQTEFKPYKTKYFKKAKFIAGDFHFINRNMPNEGMEGKIIITNTTTEENVERLKELGVKYIITSTPRIEGRSFGTNVLEACIVAISGKNRELTMEEYREYLKKFNIEPVIEKLN</sequence>
<dbReference type="AlphaFoldDB" id="A0A9Y1BM38"/>
<dbReference type="EMBL" id="CP084166">
    <property type="protein sequence ID" value="UJG41523.1"/>
    <property type="molecule type" value="Genomic_DNA"/>
</dbReference>
<reference evidence="1" key="1">
    <citation type="journal article" date="2022" name="Nat. Microbiol.">
        <title>Unique mobile elements and scalable gene flow at the prokaryote-eukaryote boundary revealed by circularized Asgard archaea genomes.</title>
        <authorList>
            <person name="Wu F."/>
            <person name="Speth D.R."/>
            <person name="Philosof A."/>
            <person name="Cremiere A."/>
            <person name="Narayanan A."/>
            <person name="Barco R.A."/>
            <person name="Connon S.A."/>
            <person name="Amend J.P."/>
            <person name="Antoshechkin I.A."/>
            <person name="Orphan V.J."/>
        </authorList>
    </citation>
    <scope>NUCLEOTIDE SEQUENCE</scope>
    <source>
        <strain evidence="1">PM71</strain>
    </source>
</reference>
<accession>A0A9Y1BM38</accession>